<dbReference type="Gene3D" id="3.30.1330.60">
    <property type="entry name" value="OmpA-like domain"/>
    <property type="match status" value="1"/>
</dbReference>
<comment type="subcellular location">
    <subcellularLocation>
        <location evidence="1">Cell outer membrane</location>
    </subcellularLocation>
</comment>
<protein>
    <submittedName>
        <fullName evidence="6">OmpA family protein</fullName>
    </submittedName>
</protein>
<feature type="domain" description="OmpA-like" evidence="5">
    <location>
        <begin position="437"/>
        <end position="554"/>
    </location>
</feature>
<keyword evidence="7" id="KW-1185">Reference proteome</keyword>
<name>A0A892IC30_9BURK</name>
<evidence type="ECO:0000313" key="6">
    <source>
        <dbReference type="EMBL" id="QRO78450.1"/>
    </source>
</evidence>
<reference evidence="6 7" key="1">
    <citation type="submission" date="2021-02" db="EMBL/GenBank/DDBJ databases">
        <title>FDA dAtabase for Regulatory Grade micrObial Sequences (FDA-ARGOS): Supporting development and validation of Infectious Disease Dx tests.</title>
        <authorList>
            <person name="Minogue T."/>
            <person name="Wolcott M."/>
            <person name="Wasieloski L."/>
            <person name="Aguilar W."/>
            <person name="Moore D."/>
            <person name="Jaissle J."/>
            <person name="Tallon L."/>
            <person name="Sadzewicz L."/>
            <person name="Zhao X."/>
            <person name="Boylan J."/>
            <person name="Ott S."/>
            <person name="Bowen H."/>
            <person name="Vavikolanu K."/>
            <person name="Mehta A."/>
            <person name="Aluvathingal J."/>
            <person name="Nadendla S."/>
            <person name="Yan Y."/>
            <person name="Sichtig H."/>
        </authorList>
    </citation>
    <scope>NUCLEOTIDE SEQUENCE [LARGE SCALE GENOMIC DNA]</scope>
    <source>
        <strain evidence="6 7">FDAARGOS_1272</strain>
    </source>
</reference>
<evidence type="ECO:0000256" key="4">
    <source>
        <dbReference type="SAM" id="Phobius"/>
    </source>
</evidence>
<dbReference type="PRINTS" id="PR01021">
    <property type="entry name" value="OMPADOMAIN"/>
</dbReference>
<dbReference type="Pfam" id="PF00691">
    <property type="entry name" value="OmpA"/>
    <property type="match status" value="1"/>
</dbReference>
<proteinExistence type="predicted"/>
<feature type="transmembrane region" description="Helical" evidence="4">
    <location>
        <begin position="33"/>
        <end position="51"/>
    </location>
</feature>
<evidence type="ECO:0000259" key="5">
    <source>
        <dbReference type="PROSITE" id="PS51123"/>
    </source>
</evidence>
<keyword evidence="4" id="KW-1133">Transmembrane helix</keyword>
<dbReference type="CDD" id="cd07185">
    <property type="entry name" value="OmpA_C-like"/>
    <property type="match status" value="1"/>
</dbReference>
<dbReference type="InterPro" id="IPR036737">
    <property type="entry name" value="OmpA-like_sf"/>
</dbReference>
<dbReference type="AlphaFoldDB" id="A0A892IC30"/>
<dbReference type="InterPro" id="IPR006690">
    <property type="entry name" value="OMPA-like_CS"/>
</dbReference>
<keyword evidence="2 3" id="KW-0472">Membrane</keyword>
<dbReference type="PANTHER" id="PTHR30329:SF20">
    <property type="entry name" value="EXPORTED PROTEIN"/>
    <property type="match status" value="1"/>
</dbReference>
<dbReference type="PROSITE" id="PS51123">
    <property type="entry name" value="OMPA_2"/>
    <property type="match status" value="1"/>
</dbReference>
<dbReference type="InterPro" id="IPR006664">
    <property type="entry name" value="OMP_bac"/>
</dbReference>
<evidence type="ECO:0000256" key="3">
    <source>
        <dbReference type="PROSITE-ProRule" id="PRU00473"/>
    </source>
</evidence>
<dbReference type="InterPro" id="IPR006665">
    <property type="entry name" value="OmpA-like"/>
</dbReference>
<dbReference type="Proteomes" id="UP000625568">
    <property type="component" value="Chromosome 1"/>
</dbReference>
<evidence type="ECO:0000256" key="1">
    <source>
        <dbReference type="ARBA" id="ARBA00004442"/>
    </source>
</evidence>
<dbReference type="PRINTS" id="PR01023">
    <property type="entry name" value="NAFLGMOTY"/>
</dbReference>
<keyword evidence="4" id="KW-0812">Transmembrane</keyword>
<dbReference type="SUPFAM" id="SSF103088">
    <property type="entry name" value="OmpA-like"/>
    <property type="match status" value="1"/>
</dbReference>
<dbReference type="PROSITE" id="PS01068">
    <property type="entry name" value="OMPA_1"/>
    <property type="match status" value="1"/>
</dbReference>
<dbReference type="GO" id="GO:0009279">
    <property type="term" value="C:cell outer membrane"/>
    <property type="evidence" value="ECO:0007669"/>
    <property type="project" value="UniProtKB-SubCell"/>
</dbReference>
<sequence>MRNRSMFDVALIWIAMPVVVFGAAWAFAPLPAWLSATCIALAVALAVRAAVWREHRRTAAGDRSGESTASAGADEGLDSAARELAVIVVVGPCAAALFPRDQRRSTLRRDDRAVWLLADTPERLNDVMAQVKAARGRFPDAALLPVVTEGDDESVLRREFAQWRIALQAAYCHPECVLSCHVAVYACLGTDDDAVAETRWFGDVLEVGVARVDNAVRLYDRLPTIRRHLAESRQRAAIVRSALGLAVFDWLDEAALLSSISALSNTAPLALRGASLADIPDMPVRPGAWTRWLIARTGLQRRPTEPITRPLPLPFVHVPARAAAPSAPSARIGRARPLASHVLLSSAAAATAAIAISGVVNGRLVERVAGDLSAYWNTPRERITASIDAFDRLRATRDEIARHLRDGAPFAAGWGLYPGHALMSRLDAALAAYRPPVTTLQLDSLPLFARGKATFSAARARRELAHVLRLILQNPDHRVLIEGHADSEGSPDANFRLSEARARAIRDWLVVEGGLPITRIAIQGMGDLRPIGDNATEAGRALNRRVDVSLIPDAADH</sequence>
<feature type="transmembrane region" description="Helical" evidence="4">
    <location>
        <begin position="338"/>
        <end position="360"/>
    </location>
</feature>
<organism evidence="6 7">
    <name type="scientific">Burkholderia dolosa</name>
    <dbReference type="NCBI Taxonomy" id="152500"/>
    <lineage>
        <taxon>Bacteria</taxon>
        <taxon>Pseudomonadati</taxon>
        <taxon>Pseudomonadota</taxon>
        <taxon>Betaproteobacteria</taxon>
        <taxon>Burkholderiales</taxon>
        <taxon>Burkholderiaceae</taxon>
        <taxon>Burkholderia</taxon>
        <taxon>Burkholderia cepacia complex</taxon>
    </lineage>
</organism>
<evidence type="ECO:0000256" key="2">
    <source>
        <dbReference type="ARBA" id="ARBA00023136"/>
    </source>
</evidence>
<dbReference type="PANTHER" id="PTHR30329">
    <property type="entry name" value="STATOR ELEMENT OF FLAGELLAR MOTOR COMPLEX"/>
    <property type="match status" value="1"/>
</dbReference>
<gene>
    <name evidence="6" type="ORF">I6K02_05960</name>
</gene>
<feature type="transmembrane region" description="Helical" evidence="4">
    <location>
        <begin position="7"/>
        <end position="27"/>
    </location>
</feature>
<dbReference type="EMBL" id="CP069482">
    <property type="protein sequence ID" value="QRO78450.1"/>
    <property type="molecule type" value="Genomic_DNA"/>
</dbReference>
<accession>A0A892IC30</accession>
<dbReference type="InterPro" id="IPR050330">
    <property type="entry name" value="Bact_OuterMem_StrucFunc"/>
</dbReference>
<evidence type="ECO:0000313" key="7">
    <source>
        <dbReference type="Proteomes" id="UP000625568"/>
    </source>
</evidence>